<organism evidence="2 3">
    <name type="scientific">Amniculicola lignicola CBS 123094</name>
    <dbReference type="NCBI Taxonomy" id="1392246"/>
    <lineage>
        <taxon>Eukaryota</taxon>
        <taxon>Fungi</taxon>
        <taxon>Dikarya</taxon>
        <taxon>Ascomycota</taxon>
        <taxon>Pezizomycotina</taxon>
        <taxon>Dothideomycetes</taxon>
        <taxon>Pleosporomycetidae</taxon>
        <taxon>Pleosporales</taxon>
        <taxon>Amniculicolaceae</taxon>
        <taxon>Amniculicola</taxon>
    </lineage>
</organism>
<dbReference type="EMBL" id="ML977641">
    <property type="protein sequence ID" value="KAF1995299.1"/>
    <property type="molecule type" value="Genomic_DNA"/>
</dbReference>
<evidence type="ECO:0000313" key="2">
    <source>
        <dbReference type="EMBL" id="KAF1995299.1"/>
    </source>
</evidence>
<gene>
    <name evidence="2" type="ORF">P154DRAFT_445783</name>
</gene>
<evidence type="ECO:0000259" key="1">
    <source>
        <dbReference type="Pfam" id="PF06985"/>
    </source>
</evidence>
<reference evidence="2" key="1">
    <citation type="journal article" date="2020" name="Stud. Mycol.">
        <title>101 Dothideomycetes genomes: a test case for predicting lifestyles and emergence of pathogens.</title>
        <authorList>
            <person name="Haridas S."/>
            <person name="Albert R."/>
            <person name="Binder M."/>
            <person name="Bloem J."/>
            <person name="Labutti K."/>
            <person name="Salamov A."/>
            <person name="Andreopoulos B."/>
            <person name="Baker S."/>
            <person name="Barry K."/>
            <person name="Bills G."/>
            <person name="Bluhm B."/>
            <person name="Cannon C."/>
            <person name="Castanera R."/>
            <person name="Culley D."/>
            <person name="Daum C."/>
            <person name="Ezra D."/>
            <person name="Gonzalez J."/>
            <person name="Henrissat B."/>
            <person name="Kuo A."/>
            <person name="Liang C."/>
            <person name="Lipzen A."/>
            <person name="Lutzoni F."/>
            <person name="Magnuson J."/>
            <person name="Mondo S."/>
            <person name="Nolan M."/>
            <person name="Ohm R."/>
            <person name="Pangilinan J."/>
            <person name="Park H.-J."/>
            <person name="Ramirez L."/>
            <person name="Alfaro M."/>
            <person name="Sun H."/>
            <person name="Tritt A."/>
            <person name="Yoshinaga Y."/>
            <person name="Zwiers L.-H."/>
            <person name="Turgeon B."/>
            <person name="Goodwin S."/>
            <person name="Spatafora J."/>
            <person name="Crous P."/>
            <person name="Grigoriev I."/>
        </authorList>
    </citation>
    <scope>NUCLEOTIDE SEQUENCE</scope>
    <source>
        <strain evidence="2">CBS 123094</strain>
    </source>
</reference>
<dbReference type="AlphaFoldDB" id="A0A6A5W2X7"/>
<dbReference type="Proteomes" id="UP000799779">
    <property type="component" value="Unassembled WGS sequence"/>
</dbReference>
<dbReference type="InterPro" id="IPR010730">
    <property type="entry name" value="HET"/>
</dbReference>
<dbReference type="InterPro" id="IPR052895">
    <property type="entry name" value="HetReg/Transcr_Mod"/>
</dbReference>
<name>A0A6A5W2X7_9PLEO</name>
<evidence type="ECO:0000313" key="3">
    <source>
        <dbReference type="Proteomes" id="UP000799779"/>
    </source>
</evidence>
<proteinExistence type="predicted"/>
<accession>A0A6A5W2X7</accession>
<sequence>MNTHVVHDHSDVEDLEALYRQRPLPRNTKSIRLIDISSSSQFVSEIKGSLRVVDLDAEPHFTALSYVWGAMVPEPHHVNCGGFRIKITENGHCALRHLRKKLGNFTIWVDALCINQADVAEKSHQVPLMADIYSKAASVFVWLGESDAGLGLLLNRLPIISTWCMAKHATDADLRNLLLREWTTRMWTYQEIVLATHPIL</sequence>
<dbReference type="Pfam" id="PF06985">
    <property type="entry name" value="HET"/>
    <property type="match status" value="1"/>
</dbReference>
<dbReference type="PANTHER" id="PTHR24148:SF64">
    <property type="entry name" value="HETEROKARYON INCOMPATIBILITY DOMAIN-CONTAINING PROTEIN"/>
    <property type="match status" value="1"/>
</dbReference>
<feature type="non-terminal residue" evidence="2">
    <location>
        <position position="200"/>
    </location>
</feature>
<dbReference type="PANTHER" id="PTHR24148">
    <property type="entry name" value="ANKYRIN REPEAT DOMAIN-CONTAINING PROTEIN 39 HOMOLOG-RELATED"/>
    <property type="match status" value="1"/>
</dbReference>
<keyword evidence="3" id="KW-1185">Reference proteome</keyword>
<feature type="domain" description="Heterokaryon incompatibility" evidence="1">
    <location>
        <begin position="61"/>
        <end position="191"/>
    </location>
</feature>
<protein>
    <submittedName>
        <fullName evidence="2">HET-domain-containing protein</fullName>
    </submittedName>
</protein>
<dbReference type="OrthoDB" id="2157530at2759"/>